<keyword evidence="3" id="KW-1185">Reference proteome</keyword>
<organism evidence="2 3">
    <name type="scientific">Roseivirga seohaensis subsp. aquiponti</name>
    <dbReference type="NCBI Taxonomy" id="1566026"/>
    <lineage>
        <taxon>Bacteria</taxon>
        <taxon>Pseudomonadati</taxon>
        <taxon>Bacteroidota</taxon>
        <taxon>Cytophagia</taxon>
        <taxon>Cytophagales</taxon>
        <taxon>Roseivirgaceae</taxon>
        <taxon>Roseivirga</taxon>
    </lineage>
</organism>
<dbReference type="PATRIC" id="fig|1566026.4.peg.7"/>
<evidence type="ECO:0000259" key="1">
    <source>
        <dbReference type="Pfam" id="PF00144"/>
    </source>
</evidence>
<feature type="domain" description="Beta-lactamase-related" evidence="1">
    <location>
        <begin position="31"/>
        <end position="333"/>
    </location>
</feature>
<protein>
    <recommendedName>
        <fullName evidence="1">Beta-lactamase-related domain-containing protein</fullName>
    </recommendedName>
</protein>
<dbReference type="SUPFAM" id="SSF56601">
    <property type="entry name" value="beta-lactamase/transpeptidase-like"/>
    <property type="match status" value="1"/>
</dbReference>
<gene>
    <name evidence="2" type="ORF">OB69_00035</name>
</gene>
<reference evidence="3" key="1">
    <citation type="submission" date="2014-11" db="EMBL/GenBank/DDBJ databases">
        <title>Genome sequencing of Roseivirga sp. D-25.</title>
        <authorList>
            <person name="Selvaratnam C."/>
            <person name="Thevarajoo S."/>
            <person name="Goh K.M."/>
            <person name="Eee R."/>
            <person name="Chan K.-G."/>
            <person name="Chong C.S."/>
        </authorList>
    </citation>
    <scope>NUCLEOTIDE SEQUENCE [LARGE SCALE GENOMIC DNA]</scope>
    <source>
        <strain evidence="3">D-25</strain>
    </source>
</reference>
<proteinExistence type="predicted"/>
<evidence type="ECO:0000313" key="2">
    <source>
        <dbReference type="EMBL" id="KOF04644.1"/>
    </source>
</evidence>
<dbReference type="InterPro" id="IPR012338">
    <property type="entry name" value="Beta-lactam/transpept-like"/>
</dbReference>
<comment type="caution">
    <text evidence="2">The sequence shown here is derived from an EMBL/GenBank/DDBJ whole genome shotgun (WGS) entry which is preliminary data.</text>
</comment>
<dbReference type="PANTHER" id="PTHR43283">
    <property type="entry name" value="BETA-LACTAMASE-RELATED"/>
    <property type="match status" value="1"/>
</dbReference>
<dbReference type="Pfam" id="PF00144">
    <property type="entry name" value="Beta-lactamase"/>
    <property type="match status" value="1"/>
</dbReference>
<dbReference type="AlphaFoldDB" id="A0A0L8AQN0"/>
<sequence>MKEVFHTYTQEEGVHNAFFQMESAKLEINESFVFGAFKNGNKVTSNTPFYTASIGKTFTAVAIAQLVDAGKLGFNDRVVDYLGDMISGLHVINEQDYTNELKIHHLLNHTSGLADYFEDSPKGDQPNMIQVLFVEPNRFWTPQEVLTFSKENFSALFKPGSGYHYTDTGYVLLGLIIEKITGKKLHEYFEESLFKPLSLKLTSMNLRSEPIQQPDFPLAEIYVGPTEISHFKSLSADWAGGAIRSTGKDLNAFLKALLNGDLIKGITLNQMQKWIPESKGTYYGYGLRKWVLNELSSELPKLTIIGHSGLTGSFMYYCPELDTYLSGTFNQTELLQNHIVFIAELLTKLKANN</sequence>
<dbReference type="Gene3D" id="3.40.710.10">
    <property type="entry name" value="DD-peptidase/beta-lactamase superfamily"/>
    <property type="match status" value="1"/>
</dbReference>
<accession>A0A0L8AQN0</accession>
<dbReference type="Proteomes" id="UP000036908">
    <property type="component" value="Unassembled WGS sequence"/>
</dbReference>
<dbReference type="EMBL" id="JSVA01000001">
    <property type="protein sequence ID" value="KOF04644.1"/>
    <property type="molecule type" value="Genomic_DNA"/>
</dbReference>
<dbReference type="PANTHER" id="PTHR43283:SF7">
    <property type="entry name" value="BETA-LACTAMASE-RELATED DOMAIN-CONTAINING PROTEIN"/>
    <property type="match status" value="1"/>
</dbReference>
<name>A0A0L8AQN0_9BACT</name>
<dbReference type="InterPro" id="IPR050789">
    <property type="entry name" value="Diverse_Enzym_Activities"/>
</dbReference>
<dbReference type="InterPro" id="IPR001466">
    <property type="entry name" value="Beta-lactam-related"/>
</dbReference>
<evidence type="ECO:0000313" key="3">
    <source>
        <dbReference type="Proteomes" id="UP000036908"/>
    </source>
</evidence>